<evidence type="ECO:0000259" key="16">
    <source>
        <dbReference type="Pfam" id="PF01764"/>
    </source>
</evidence>
<evidence type="ECO:0000256" key="13">
    <source>
        <dbReference type="ARBA" id="ARBA00024531"/>
    </source>
</evidence>
<evidence type="ECO:0000256" key="2">
    <source>
        <dbReference type="ARBA" id="ARBA00004651"/>
    </source>
</evidence>
<dbReference type="GO" id="GO:0046340">
    <property type="term" value="P:diacylglycerol catabolic process"/>
    <property type="evidence" value="ECO:0000318"/>
    <property type="project" value="GO_Central"/>
</dbReference>
<dbReference type="InParanoid" id="B3RPH3"/>
<dbReference type="PhylomeDB" id="B3RPH3"/>
<evidence type="ECO:0000256" key="5">
    <source>
        <dbReference type="ARBA" id="ARBA00022692"/>
    </source>
</evidence>
<dbReference type="Gene3D" id="3.40.50.1820">
    <property type="entry name" value="alpha/beta hydrolase"/>
    <property type="match status" value="1"/>
</dbReference>
<dbReference type="eggNOG" id="KOG2088">
    <property type="taxonomic scope" value="Eukaryota"/>
</dbReference>
<keyword evidence="9" id="KW-0442">Lipid degradation</keyword>
<evidence type="ECO:0000256" key="14">
    <source>
        <dbReference type="ARBA" id="ARBA00026104"/>
    </source>
</evidence>
<dbReference type="PANTHER" id="PTHR45792:SF2">
    <property type="entry name" value="DIACYLGLYCEROL LIPASE-BETA"/>
    <property type="match status" value="1"/>
</dbReference>
<evidence type="ECO:0000256" key="11">
    <source>
        <dbReference type="ARBA" id="ARBA00023098"/>
    </source>
</evidence>
<dbReference type="RefSeq" id="XP_002110022.1">
    <property type="nucleotide sequence ID" value="XM_002109986.1"/>
</dbReference>
<evidence type="ECO:0000256" key="4">
    <source>
        <dbReference type="ARBA" id="ARBA00022553"/>
    </source>
</evidence>
<dbReference type="GO" id="GO:0016298">
    <property type="term" value="F:lipase activity"/>
    <property type="evidence" value="ECO:0000318"/>
    <property type="project" value="GO_Central"/>
</dbReference>
<evidence type="ECO:0000313" key="17">
    <source>
        <dbReference type="EMBL" id="EDV28188.1"/>
    </source>
</evidence>
<evidence type="ECO:0000256" key="15">
    <source>
        <dbReference type="SAM" id="Phobius"/>
    </source>
</evidence>
<keyword evidence="8" id="KW-0106">Calcium</keyword>
<organism evidence="17 18">
    <name type="scientific">Trichoplax adhaerens</name>
    <name type="common">Trichoplax reptans</name>
    <dbReference type="NCBI Taxonomy" id="10228"/>
    <lineage>
        <taxon>Eukaryota</taxon>
        <taxon>Metazoa</taxon>
        <taxon>Placozoa</taxon>
        <taxon>Uniplacotomia</taxon>
        <taxon>Trichoplacea</taxon>
        <taxon>Trichoplacidae</taxon>
        <taxon>Trichoplax</taxon>
    </lineage>
</organism>
<keyword evidence="11" id="KW-0443">Lipid metabolism</keyword>
<keyword evidence="10 15" id="KW-1133">Transmembrane helix</keyword>
<evidence type="ECO:0000256" key="10">
    <source>
        <dbReference type="ARBA" id="ARBA00022989"/>
    </source>
</evidence>
<feature type="domain" description="Fungal lipase-type" evidence="16">
    <location>
        <begin position="280"/>
        <end position="412"/>
    </location>
</feature>
<dbReference type="AlphaFoldDB" id="B3RPH3"/>
<dbReference type="SUPFAM" id="SSF53474">
    <property type="entry name" value="alpha/beta-Hydrolases"/>
    <property type="match status" value="1"/>
</dbReference>
<dbReference type="OrthoDB" id="438440at2759"/>
<dbReference type="Pfam" id="PF01764">
    <property type="entry name" value="Lipase_3"/>
    <property type="match status" value="1"/>
</dbReference>
<keyword evidence="6" id="KW-0479">Metal-binding</keyword>
<comment type="subcellular location">
    <subcellularLocation>
        <location evidence="2">Cell membrane</location>
        <topology evidence="2">Multi-pass membrane protein</topology>
    </subcellularLocation>
</comment>
<gene>
    <name evidence="17" type="ORF">TRIADDRAFT_53544</name>
</gene>
<evidence type="ECO:0000256" key="12">
    <source>
        <dbReference type="ARBA" id="ARBA00023136"/>
    </source>
</evidence>
<dbReference type="FunCoup" id="B3RPH3">
    <property type="interactions" value="685"/>
</dbReference>
<dbReference type="PANTHER" id="PTHR45792">
    <property type="entry name" value="DIACYLGLYCEROL LIPASE HOMOLOG-RELATED"/>
    <property type="match status" value="1"/>
</dbReference>
<feature type="transmembrane region" description="Helical" evidence="15">
    <location>
        <begin position="6"/>
        <end position="27"/>
    </location>
</feature>
<comment type="cofactor">
    <cofactor evidence="1">
        <name>Ca(2+)</name>
        <dbReference type="ChEBI" id="CHEBI:29108"/>
    </cofactor>
</comment>
<dbReference type="InterPro" id="IPR052214">
    <property type="entry name" value="DAG_Lipase-Related"/>
</dbReference>
<dbReference type="Proteomes" id="UP000009022">
    <property type="component" value="Unassembled WGS sequence"/>
</dbReference>
<comment type="catalytic activity">
    <reaction evidence="13">
        <text>a 1,2-diacyl-sn-glycerol + H2O = a 2-acylglycerol + a fatty acid + H(+)</text>
        <dbReference type="Rhea" id="RHEA:33275"/>
        <dbReference type="ChEBI" id="CHEBI:15377"/>
        <dbReference type="ChEBI" id="CHEBI:15378"/>
        <dbReference type="ChEBI" id="CHEBI:17389"/>
        <dbReference type="ChEBI" id="CHEBI:17815"/>
        <dbReference type="ChEBI" id="CHEBI:28868"/>
        <dbReference type="EC" id="3.1.1.116"/>
    </reaction>
    <physiologicalReaction direction="left-to-right" evidence="13">
        <dbReference type="Rhea" id="RHEA:33276"/>
    </physiologicalReaction>
</comment>
<feature type="transmembrane region" description="Helical" evidence="15">
    <location>
        <begin position="39"/>
        <end position="60"/>
    </location>
</feature>
<dbReference type="InterPro" id="IPR002921">
    <property type="entry name" value="Fungal_lipase-type"/>
</dbReference>
<evidence type="ECO:0000256" key="6">
    <source>
        <dbReference type="ARBA" id="ARBA00022723"/>
    </source>
</evidence>
<keyword evidence="4" id="KW-0597">Phosphoprotein</keyword>
<dbReference type="GO" id="GO:0019369">
    <property type="term" value="P:arachidonate metabolic process"/>
    <property type="evidence" value="ECO:0000318"/>
    <property type="project" value="GO_Central"/>
</dbReference>
<dbReference type="GO" id="GO:0046872">
    <property type="term" value="F:metal ion binding"/>
    <property type="evidence" value="ECO:0007669"/>
    <property type="project" value="UniProtKB-KW"/>
</dbReference>
<evidence type="ECO:0000256" key="8">
    <source>
        <dbReference type="ARBA" id="ARBA00022837"/>
    </source>
</evidence>
<reference evidence="17 18" key="1">
    <citation type="journal article" date="2008" name="Nature">
        <title>The Trichoplax genome and the nature of placozoans.</title>
        <authorList>
            <person name="Srivastava M."/>
            <person name="Begovic E."/>
            <person name="Chapman J."/>
            <person name="Putnam N.H."/>
            <person name="Hellsten U."/>
            <person name="Kawashima T."/>
            <person name="Kuo A."/>
            <person name="Mitros T."/>
            <person name="Salamov A."/>
            <person name="Carpenter M.L."/>
            <person name="Signorovitch A.Y."/>
            <person name="Moreno M.A."/>
            <person name="Kamm K."/>
            <person name="Grimwood J."/>
            <person name="Schmutz J."/>
            <person name="Shapiro H."/>
            <person name="Grigoriev I.V."/>
            <person name="Buss L.W."/>
            <person name="Schierwater B."/>
            <person name="Dellaporta S.L."/>
            <person name="Rokhsar D.S."/>
        </authorList>
    </citation>
    <scope>NUCLEOTIDE SEQUENCE [LARGE SCALE GENOMIC DNA]</scope>
    <source>
        <strain evidence="17 18">Grell-BS-1999</strain>
    </source>
</reference>
<dbReference type="CDD" id="cd00519">
    <property type="entry name" value="Lipase_3"/>
    <property type="match status" value="1"/>
</dbReference>
<evidence type="ECO:0000313" key="18">
    <source>
        <dbReference type="Proteomes" id="UP000009022"/>
    </source>
</evidence>
<proteinExistence type="predicted"/>
<dbReference type="EMBL" id="DS985242">
    <property type="protein sequence ID" value="EDV28188.1"/>
    <property type="molecule type" value="Genomic_DNA"/>
</dbReference>
<evidence type="ECO:0000256" key="9">
    <source>
        <dbReference type="ARBA" id="ARBA00022963"/>
    </source>
</evidence>
<dbReference type="CTD" id="6750686"/>
<evidence type="ECO:0000256" key="3">
    <source>
        <dbReference type="ARBA" id="ARBA00022475"/>
    </source>
</evidence>
<dbReference type="OMA" id="CCCGSND"/>
<dbReference type="HOGENOM" id="CLU_008300_2_1_1"/>
<keyword evidence="12 15" id="KW-0472">Membrane</keyword>
<keyword evidence="18" id="KW-1185">Reference proteome</keyword>
<keyword evidence="7" id="KW-0378">Hydrolase</keyword>
<dbReference type="KEGG" id="tad:TRIADDRAFT_53544"/>
<sequence length="574" mass="65362">MPLLLYLRLFFTIPEIALNILGTYWSFDDSRHCPDEDIIIVKVAVITNWCLLAFGIIFTYCVFDPLGSVKRDGNLDPSISYKLAQQVWETRCRHLCCCSRVNDSNQAIYTDLATIFATFFRNTNTVPTDVAAGLFLLQQRQRYDEKYILPWRGTQVIRKQFTPARRMDLSNKDEENILQDISYYIHYADAAYGWPLCVLQHFLTAPCKLVPKYRCCSCARPLRNSGTIIINDNCCECNYAALKLQSGFDDEDIIVASYCNDLYELPFFVAYDHCKKKVILAIRGTMSLNDAITDLLAVPAELDIPGYHDTSGHKGMCESAKVLKEKLKSQKLLEPAFNEHPDYDLIIVGHSLGAGVAAILSILMKPDYPKLRCFAYSPPGGLVSLELSKYARDFVISVVTGCDLVTRVSLQNMEDLRNKLLLTIRSSRIPKYKVFLAGCCCCSNYMSQDREDREVNVEVADTNEDIDDPGKEEKKSILPLITQDEDDEDFFNEFNVKTLVSAKLYLPGRIVHLVKETTNNQYNTDQYHAYWNYPENFNVIKVESTMISDHMLAASMAMLNKIKQQISVKEELPS</sequence>
<accession>B3RPH3</accession>
<evidence type="ECO:0000256" key="1">
    <source>
        <dbReference type="ARBA" id="ARBA00001913"/>
    </source>
</evidence>
<dbReference type="EC" id="3.1.1.116" evidence="14"/>
<dbReference type="GO" id="GO:0005886">
    <property type="term" value="C:plasma membrane"/>
    <property type="evidence" value="ECO:0007669"/>
    <property type="project" value="UniProtKB-SubCell"/>
</dbReference>
<evidence type="ECO:0000256" key="7">
    <source>
        <dbReference type="ARBA" id="ARBA00022801"/>
    </source>
</evidence>
<keyword evidence="3" id="KW-1003">Cell membrane</keyword>
<dbReference type="InterPro" id="IPR029058">
    <property type="entry name" value="AB_hydrolase_fold"/>
</dbReference>
<protein>
    <recommendedName>
        <fullName evidence="14">sn-1-specific diacylglycerol lipase</fullName>
        <ecNumber evidence="14">3.1.1.116</ecNumber>
    </recommendedName>
</protein>
<name>B3RPH3_TRIAD</name>
<keyword evidence="5 15" id="KW-0812">Transmembrane</keyword>
<dbReference type="GeneID" id="6750686"/>